<sequence>MTPVLISPAGVTLIGGGEVTAADLAQALALAPVVAAADSGADRALAAGLMPEAVIGDLDSLSQAGRAAIPPDRLHRVAEQETTDFEKALSRISAPFVLGVGFSGPRTDHLLAALTTLVRLRRPPCLLLAGEDLAFAAPDRLRLDLPPGTRLSLYPVGPVTGTSRGLRWPIDGLTLDPAHRTGTSNETTGPAELALDGPCIIILPRGQAGAAIRAIGA</sequence>
<keyword evidence="2" id="KW-0547">Nucleotide-binding</keyword>
<dbReference type="InterPro" id="IPR036759">
    <property type="entry name" value="TPK_catalytic_sf"/>
</dbReference>
<dbReference type="PANTHER" id="PTHR41299">
    <property type="entry name" value="THIAMINE PYROPHOSPHOKINASE"/>
    <property type="match status" value="1"/>
</dbReference>
<evidence type="ECO:0000256" key="3">
    <source>
        <dbReference type="ARBA" id="ARBA00022777"/>
    </source>
</evidence>
<dbReference type="GO" id="GO:0030975">
    <property type="term" value="F:thiamine binding"/>
    <property type="evidence" value="ECO:0007669"/>
    <property type="project" value="InterPro"/>
</dbReference>
<keyword evidence="4" id="KW-0067">ATP-binding</keyword>
<dbReference type="GO" id="GO:0016301">
    <property type="term" value="F:kinase activity"/>
    <property type="evidence" value="ECO:0007669"/>
    <property type="project" value="UniProtKB-KW"/>
</dbReference>
<dbReference type="InterPro" id="IPR006282">
    <property type="entry name" value="Thi_PPkinase"/>
</dbReference>
<dbReference type="STRING" id="525640.SAMN04487971_108189"/>
<organism evidence="7 8">
    <name type="scientific">Paracoccus chinensis</name>
    <dbReference type="NCBI Taxonomy" id="525640"/>
    <lineage>
        <taxon>Bacteria</taxon>
        <taxon>Pseudomonadati</taxon>
        <taxon>Pseudomonadota</taxon>
        <taxon>Alphaproteobacteria</taxon>
        <taxon>Rhodobacterales</taxon>
        <taxon>Paracoccaceae</taxon>
        <taxon>Paracoccus</taxon>
    </lineage>
</organism>
<evidence type="ECO:0000313" key="8">
    <source>
        <dbReference type="Proteomes" id="UP000199555"/>
    </source>
</evidence>
<feature type="domain" description="Thiamin pyrophosphokinase catalytic" evidence="6">
    <location>
        <begin position="26"/>
        <end position="122"/>
    </location>
</feature>
<dbReference type="OrthoDB" id="7057856at2"/>
<dbReference type="GO" id="GO:0004788">
    <property type="term" value="F:thiamine diphosphokinase activity"/>
    <property type="evidence" value="ECO:0007669"/>
    <property type="project" value="UniProtKB-UniRule"/>
</dbReference>
<dbReference type="NCBIfam" id="TIGR01378">
    <property type="entry name" value="thi_PPkinase"/>
    <property type="match status" value="1"/>
</dbReference>
<proteinExistence type="predicted"/>
<evidence type="ECO:0000259" key="6">
    <source>
        <dbReference type="Pfam" id="PF04263"/>
    </source>
</evidence>
<evidence type="ECO:0000313" key="7">
    <source>
        <dbReference type="EMBL" id="SDL30360.1"/>
    </source>
</evidence>
<dbReference type="EMBL" id="FNGE01000008">
    <property type="protein sequence ID" value="SDL30360.1"/>
    <property type="molecule type" value="Genomic_DNA"/>
</dbReference>
<accession>A0A1G9IYS4</accession>
<protein>
    <recommendedName>
        <fullName evidence="5">Thiamine diphosphokinase</fullName>
        <ecNumber evidence="5">2.7.6.2</ecNumber>
    </recommendedName>
</protein>
<dbReference type="InterPro" id="IPR007371">
    <property type="entry name" value="TPK_catalytic"/>
</dbReference>
<dbReference type="GO" id="GO:0005524">
    <property type="term" value="F:ATP binding"/>
    <property type="evidence" value="ECO:0007669"/>
    <property type="project" value="UniProtKB-KW"/>
</dbReference>
<dbReference type="SUPFAM" id="SSF63862">
    <property type="entry name" value="Thiamin pyrophosphokinase, substrate-binding domain"/>
    <property type="match status" value="1"/>
</dbReference>
<dbReference type="Gene3D" id="3.40.50.10240">
    <property type="entry name" value="Thiamin pyrophosphokinase, catalytic domain"/>
    <property type="match status" value="1"/>
</dbReference>
<name>A0A1G9IYS4_9RHOB</name>
<evidence type="ECO:0000256" key="4">
    <source>
        <dbReference type="ARBA" id="ARBA00022840"/>
    </source>
</evidence>
<dbReference type="GO" id="GO:0006772">
    <property type="term" value="P:thiamine metabolic process"/>
    <property type="evidence" value="ECO:0007669"/>
    <property type="project" value="UniProtKB-UniRule"/>
</dbReference>
<dbReference type="Pfam" id="PF04263">
    <property type="entry name" value="TPK_catalytic"/>
    <property type="match status" value="1"/>
</dbReference>
<keyword evidence="1" id="KW-0808">Transferase</keyword>
<evidence type="ECO:0000256" key="2">
    <source>
        <dbReference type="ARBA" id="ARBA00022741"/>
    </source>
</evidence>
<keyword evidence="8" id="KW-1185">Reference proteome</keyword>
<dbReference type="PANTHER" id="PTHR41299:SF1">
    <property type="entry name" value="THIAMINE PYROPHOSPHOKINASE"/>
    <property type="match status" value="1"/>
</dbReference>
<dbReference type="AlphaFoldDB" id="A0A1G9IYS4"/>
<dbReference type="RefSeq" id="WP_090755642.1">
    <property type="nucleotide sequence ID" value="NZ_FNGE01000008.1"/>
</dbReference>
<evidence type="ECO:0000256" key="1">
    <source>
        <dbReference type="ARBA" id="ARBA00022679"/>
    </source>
</evidence>
<dbReference type="EC" id="2.7.6.2" evidence="5"/>
<dbReference type="GO" id="GO:0009229">
    <property type="term" value="P:thiamine diphosphate biosynthetic process"/>
    <property type="evidence" value="ECO:0007669"/>
    <property type="project" value="InterPro"/>
</dbReference>
<gene>
    <name evidence="7" type="ORF">SAMN04487971_108189</name>
</gene>
<dbReference type="SUPFAM" id="SSF63999">
    <property type="entry name" value="Thiamin pyrophosphokinase, catalytic domain"/>
    <property type="match status" value="1"/>
</dbReference>
<reference evidence="8" key="1">
    <citation type="submission" date="2016-10" db="EMBL/GenBank/DDBJ databases">
        <authorList>
            <person name="Varghese N."/>
            <person name="Submissions S."/>
        </authorList>
    </citation>
    <scope>NUCLEOTIDE SEQUENCE [LARGE SCALE GENOMIC DNA]</scope>
    <source>
        <strain evidence="8">CGMCC 1.7655</strain>
    </source>
</reference>
<evidence type="ECO:0000256" key="5">
    <source>
        <dbReference type="NCBIfam" id="TIGR01378"/>
    </source>
</evidence>
<dbReference type="InterPro" id="IPR036371">
    <property type="entry name" value="TPK_B1-bd_sf"/>
</dbReference>
<keyword evidence="3 7" id="KW-0418">Kinase</keyword>
<dbReference type="InterPro" id="IPR053149">
    <property type="entry name" value="TPK"/>
</dbReference>
<dbReference type="Proteomes" id="UP000199555">
    <property type="component" value="Unassembled WGS sequence"/>
</dbReference>
<dbReference type="CDD" id="cd07995">
    <property type="entry name" value="TPK"/>
    <property type="match status" value="1"/>
</dbReference>